<feature type="region of interest" description="Disordered" evidence="2">
    <location>
        <begin position="1"/>
        <end position="62"/>
    </location>
</feature>
<dbReference type="AlphaFoldDB" id="A0A1E4S648"/>
<evidence type="ECO:0000256" key="2">
    <source>
        <dbReference type="SAM" id="MobiDB-lite"/>
    </source>
</evidence>
<dbReference type="RefSeq" id="XP_020072018.1">
    <property type="nucleotide sequence ID" value="XM_020214611.1"/>
</dbReference>
<keyword evidence="4" id="KW-1185">Reference proteome</keyword>
<evidence type="ECO:0000313" key="3">
    <source>
        <dbReference type="EMBL" id="ODV74979.1"/>
    </source>
</evidence>
<dbReference type="InterPro" id="IPR011990">
    <property type="entry name" value="TPR-like_helical_dom_sf"/>
</dbReference>
<sequence length="569" mass="65525">MIKRLTRQLSSTAAVSKELTQRSRATYEGKTRPLSSHNRAQDTSRAKDTGRPSQNRFRRPRTAYTKQYAAHILSKLTGEKIPQHSIGPTSNEDTRFIPMVKDRPSLLYTILGITENQLKDSVIVDKTVKRFLDRDQIEKAIKTCHLAKDKGTVAMNRIHAWYISKGRITEAIDLYNRRKKYGILPNGATLTTIFDGCANSQRLTPLQVEKIEKILLGYKDQLNYSHVHSAFQAMLNCDDKSTALELFNKWSETPCLKQIHPTSQLYTILIEGLIGMDDVTQHMNLEYIWGKVLQLPAKQRDPMLYEAYVNAYLNMHRMDLVTRGFTAASSYFYIDTTQPKIMKEKSRFQVPKDALELMAIKPLERKYHPSQRLTDLLMKTYMQLGDYACALDIFEQFKSSGKVNDLGLWNRCIICHTNMDKAHAGSKAVEIYKSLKTLAPRVRPNGATRWLVLNAIYTESLSHLNDQGRYCIGAKAEELYDLSTQFLNDIDTVTAQELEGYLKSLTRLRLTRTQRRDILKVIEKHKPNFDAELKRCADRKKQKEYINKVLKTEKLLRQKEEMKTALNGT</sequence>
<evidence type="ECO:0000313" key="4">
    <source>
        <dbReference type="Proteomes" id="UP000094389"/>
    </source>
</evidence>
<dbReference type="PANTHER" id="PTHR45613">
    <property type="entry name" value="PENTATRICOPEPTIDE REPEAT-CONTAINING PROTEIN"/>
    <property type="match status" value="1"/>
</dbReference>
<name>A0A1E4S648_CYBJN</name>
<dbReference type="Pfam" id="PF13041">
    <property type="entry name" value="PPR_2"/>
    <property type="match status" value="1"/>
</dbReference>
<accession>A0A1E4S648</accession>
<dbReference type="OrthoDB" id="185373at2759"/>
<dbReference type="Proteomes" id="UP000094389">
    <property type="component" value="Unassembled WGS sequence"/>
</dbReference>
<comment type="subcellular location">
    <subcellularLocation>
        <location evidence="1">Mitochondrion</location>
    </subcellularLocation>
</comment>
<gene>
    <name evidence="3" type="ORF">CYBJADRAFT_166751</name>
</gene>
<dbReference type="STRING" id="983966.A0A1E4S648"/>
<dbReference type="InterPro" id="IPR002885">
    <property type="entry name" value="PPR_rpt"/>
</dbReference>
<protein>
    <submittedName>
        <fullName evidence="3">Uncharacterized protein</fullName>
    </submittedName>
</protein>
<proteinExistence type="predicted"/>
<dbReference type="Gene3D" id="1.25.40.10">
    <property type="entry name" value="Tetratricopeptide repeat domain"/>
    <property type="match status" value="1"/>
</dbReference>
<dbReference type="OMA" id="CEDQSIA"/>
<dbReference type="PANTHER" id="PTHR45613:SF9">
    <property type="entry name" value="MITOCHONDRIAL GROUP I INTRON SPLICING FACTOR CCM1"/>
    <property type="match status" value="1"/>
</dbReference>
<organism evidence="3 4">
    <name type="scientific">Cyberlindnera jadinii (strain ATCC 18201 / CBS 1600 / BCRC 20928 / JCM 3617 / NBRC 0987 / NRRL Y-1542)</name>
    <name type="common">Torula yeast</name>
    <name type="synonym">Candida utilis</name>
    <dbReference type="NCBI Taxonomy" id="983966"/>
    <lineage>
        <taxon>Eukaryota</taxon>
        <taxon>Fungi</taxon>
        <taxon>Dikarya</taxon>
        <taxon>Ascomycota</taxon>
        <taxon>Saccharomycotina</taxon>
        <taxon>Saccharomycetes</taxon>
        <taxon>Phaffomycetales</taxon>
        <taxon>Phaffomycetaceae</taxon>
        <taxon>Cyberlindnera</taxon>
    </lineage>
</organism>
<reference evidence="3 4" key="1">
    <citation type="journal article" date="2016" name="Proc. Natl. Acad. Sci. U.S.A.">
        <title>Comparative genomics of biotechnologically important yeasts.</title>
        <authorList>
            <person name="Riley R."/>
            <person name="Haridas S."/>
            <person name="Wolfe K.H."/>
            <person name="Lopes M.R."/>
            <person name="Hittinger C.T."/>
            <person name="Goeker M."/>
            <person name="Salamov A.A."/>
            <person name="Wisecaver J.H."/>
            <person name="Long T.M."/>
            <person name="Calvey C.H."/>
            <person name="Aerts A.L."/>
            <person name="Barry K.W."/>
            <person name="Choi C."/>
            <person name="Clum A."/>
            <person name="Coughlan A.Y."/>
            <person name="Deshpande S."/>
            <person name="Douglass A.P."/>
            <person name="Hanson S.J."/>
            <person name="Klenk H.-P."/>
            <person name="LaButti K.M."/>
            <person name="Lapidus A."/>
            <person name="Lindquist E.A."/>
            <person name="Lipzen A.M."/>
            <person name="Meier-Kolthoff J.P."/>
            <person name="Ohm R.A."/>
            <person name="Otillar R.P."/>
            <person name="Pangilinan J.L."/>
            <person name="Peng Y."/>
            <person name="Rokas A."/>
            <person name="Rosa C.A."/>
            <person name="Scheuner C."/>
            <person name="Sibirny A.A."/>
            <person name="Slot J.C."/>
            <person name="Stielow J.B."/>
            <person name="Sun H."/>
            <person name="Kurtzman C.P."/>
            <person name="Blackwell M."/>
            <person name="Grigoriev I.V."/>
            <person name="Jeffries T.W."/>
        </authorList>
    </citation>
    <scope>NUCLEOTIDE SEQUENCE [LARGE SCALE GENOMIC DNA]</scope>
    <source>
        <strain evidence="4">ATCC 18201 / CBS 1600 / BCRC 20928 / JCM 3617 / NBRC 0987 / NRRL Y-1542</strain>
    </source>
</reference>
<feature type="compositionally biased region" description="Basic and acidic residues" evidence="2">
    <location>
        <begin position="19"/>
        <end position="31"/>
    </location>
</feature>
<dbReference type="GO" id="GO:0005739">
    <property type="term" value="C:mitochondrion"/>
    <property type="evidence" value="ECO:0007669"/>
    <property type="project" value="UniProtKB-SubCell"/>
</dbReference>
<dbReference type="GeneID" id="30989007"/>
<feature type="compositionally biased region" description="Basic and acidic residues" evidence="2">
    <location>
        <begin position="39"/>
        <end position="50"/>
    </location>
</feature>
<dbReference type="EMBL" id="KV453927">
    <property type="protein sequence ID" value="ODV74979.1"/>
    <property type="molecule type" value="Genomic_DNA"/>
</dbReference>
<evidence type="ECO:0000256" key="1">
    <source>
        <dbReference type="ARBA" id="ARBA00004173"/>
    </source>
</evidence>